<sequence>MHALALKADPAFPDESFGNAAQPAEAPLRAVANAETGAERAVREIAERFGKLSAEITDVAGRIGDVTQQFETQTAGLRRVVGVVEQVAGANHAIRQAAEGAQAAASVVRSGLERVTGSVKLGLSAAQTDIETLSEEAQSMSQALAQAVADAHKARASSDAIHAITREIQLLSINAGVEAARSGEAGRGFAVIAAAVKTLAEQTREATAASATQLDLLVKAVDALSRRSQENAQTAQRAREGSQTISQQVSEFDSFGRSVVELIGEIEAVSRPTRENAEACAKAGQDLAGLVAGVDASTHILEQAVERTDALVAISEGILGSIAASGVRTAQSELIATAMETAATIAEMFETALARGEVTLADLFDEAYRPIAGSDPVQHMTRFVPLTDRLLPPLQEKLLAANGRIVFCAAVDRNGFLPTHNRKYAQPQGHDPVWNNANCRNRRIFDDRTGLAAARNRKPFLLQSYRRDMGGGQFLVMEDLSAPIMVKGRHWGGFRIGLKV</sequence>
<evidence type="ECO:0000256" key="1">
    <source>
        <dbReference type="ARBA" id="ARBA00023224"/>
    </source>
</evidence>
<evidence type="ECO:0000313" key="8">
    <source>
        <dbReference type="Proteomes" id="UP000190130"/>
    </source>
</evidence>
<dbReference type="GO" id="GO:0007165">
    <property type="term" value="P:signal transduction"/>
    <property type="evidence" value="ECO:0007669"/>
    <property type="project" value="UniProtKB-KW"/>
</dbReference>
<protein>
    <submittedName>
        <fullName evidence="6">Methyl-accepting chemotaxis protein</fullName>
    </submittedName>
</protein>
<dbReference type="SUPFAM" id="SSF58104">
    <property type="entry name" value="Methyl-accepting chemotaxis protein (MCP) signaling domain"/>
    <property type="match status" value="1"/>
</dbReference>
<dbReference type="GO" id="GO:0016020">
    <property type="term" value="C:membrane"/>
    <property type="evidence" value="ECO:0007669"/>
    <property type="project" value="InterPro"/>
</dbReference>
<reference evidence="6 8" key="2">
    <citation type="submission" date="2017-02" db="EMBL/GenBank/DDBJ databases">
        <authorList>
            <person name="Peterson S.W."/>
        </authorList>
    </citation>
    <scope>NUCLEOTIDE SEQUENCE [LARGE SCALE GENOMIC DNA]</scope>
    <source>
        <strain evidence="6 8">DSM 9653</strain>
    </source>
</reference>
<evidence type="ECO:0000313" key="7">
    <source>
        <dbReference type="Proteomes" id="UP000051562"/>
    </source>
</evidence>
<dbReference type="EMBL" id="LMAR01000009">
    <property type="protein sequence ID" value="KQK32019.1"/>
    <property type="molecule type" value="Genomic_DNA"/>
</dbReference>
<keyword evidence="7" id="KW-1185">Reference proteome</keyword>
<dbReference type="STRING" id="53254.SAMN05660750_00329"/>
<dbReference type="Proteomes" id="UP000190130">
    <property type="component" value="Unassembled WGS sequence"/>
</dbReference>
<dbReference type="PROSITE" id="PS50111">
    <property type="entry name" value="CHEMOTAXIS_TRANSDUC_2"/>
    <property type="match status" value="1"/>
</dbReference>
<dbReference type="AlphaFoldDB" id="A0A0Q3KQI6"/>
<dbReference type="RefSeq" id="WP_055726727.1">
    <property type="nucleotide sequence ID" value="NZ_FUYX01000001.1"/>
</dbReference>
<keyword evidence="1 2" id="KW-0807">Transducer</keyword>
<evidence type="ECO:0000256" key="3">
    <source>
        <dbReference type="SAM" id="Coils"/>
    </source>
</evidence>
<gene>
    <name evidence="5" type="ORF">ARD30_08485</name>
    <name evidence="6" type="ORF">SAMN05660750_00329</name>
</gene>
<organism evidence="5 7">
    <name type="scientific">Bosea thiooxidans</name>
    <dbReference type="NCBI Taxonomy" id="53254"/>
    <lineage>
        <taxon>Bacteria</taxon>
        <taxon>Pseudomonadati</taxon>
        <taxon>Pseudomonadota</taxon>
        <taxon>Alphaproteobacteria</taxon>
        <taxon>Hyphomicrobiales</taxon>
        <taxon>Boseaceae</taxon>
        <taxon>Bosea</taxon>
    </lineage>
</organism>
<evidence type="ECO:0000256" key="2">
    <source>
        <dbReference type="PROSITE-ProRule" id="PRU00284"/>
    </source>
</evidence>
<accession>A0A0Q3KQI6</accession>
<dbReference type="Pfam" id="PF00015">
    <property type="entry name" value="MCPsignal"/>
    <property type="match status" value="1"/>
</dbReference>
<name>A0A0Q3KQI6_9HYPH</name>
<evidence type="ECO:0000259" key="4">
    <source>
        <dbReference type="PROSITE" id="PS50111"/>
    </source>
</evidence>
<dbReference type="Gene3D" id="1.10.287.950">
    <property type="entry name" value="Methyl-accepting chemotaxis protein"/>
    <property type="match status" value="1"/>
</dbReference>
<dbReference type="EMBL" id="FUYX01000001">
    <property type="protein sequence ID" value="SKB36108.1"/>
    <property type="molecule type" value="Genomic_DNA"/>
</dbReference>
<dbReference type="PANTHER" id="PTHR32089:SF112">
    <property type="entry name" value="LYSOZYME-LIKE PROTEIN-RELATED"/>
    <property type="match status" value="1"/>
</dbReference>
<proteinExistence type="predicted"/>
<reference evidence="5 7" key="1">
    <citation type="submission" date="2015-10" db="EMBL/GenBank/DDBJ databases">
        <title>Draft genome of Bosea thiooxidans.</title>
        <authorList>
            <person name="Wang X."/>
        </authorList>
    </citation>
    <scope>NUCLEOTIDE SEQUENCE [LARGE SCALE GENOMIC DNA]</scope>
    <source>
        <strain evidence="5 7">CGMCC 9174</strain>
    </source>
</reference>
<evidence type="ECO:0000313" key="6">
    <source>
        <dbReference type="EMBL" id="SKB36108.1"/>
    </source>
</evidence>
<evidence type="ECO:0000313" key="5">
    <source>
        <dbReference type="EMBL" id="KQK32019.1"/>
    </source>
</evidence>
<dbReference type="PANTHER" id="PTHR32089">
    <property type="entry name" value="METHYL-ACCEPTING CHEMOTAXIS PROTEIN MCPB"/>
    <property type="match status" value="1"/>
</dbReference>
<dbReference type="SMART" id="SM00283">
    <property type="entry name" value="MA"/>
    <property type="match status" value="1"/>
</dbReference>
<dbReference type="Proteomes" id="UP000051562">
    <property type="component" value="Unassembled WGS sequence"/>
</dbReference>
<dbReference type="InterPro" id="IPR004089">
    <property type="entry name" value="MCPsignal_dom"/>
</dbReference>
<feature type="domain" description="Methyl-accepting transducer" evidence="4">
    <location>
        <begin position="41"/>
        <end position="288"/>
    </location>
</feature>
<feature type="coiled-coil region" evidence="3">
    <location>
        <begin position="123"/>
        <end position="150"/>
    </location>
</feature>
<keyword evidence="3" id="KW-0175">Coiled coil</keyword>